<protein>
    <submittedName>
        <fullName evidence="11">Uncharacterized protein</fullName>
    </submittedName>
</protein>
<comment type="subcellular location">
    <subcellularLocation>
        <location evidence="1">Membrane</location>
        <topology evidence="1">Single-pass membrane protein</topology>
    </subcellularLocation>
</comment>
<dbReference type="GO" id="GO:0016020">
    <property type="term" value="C:membrane"/>
    <property type="evidence" value="ECO:0007669"/>
    <property type="project" value="UniProtKB-SubCell"/>
</dbReference>
<name>A0A498IE30_MALDO</name>
<dbReference type="EMBL" id="RDQH01000339">
    <property type="protein sequence ID" value="RXH79433.1"/>
    <property type="molecule type" value="Genomic_DNA"/>
</dbReference>
<dbReference type="InterPro" id="IPR050665">
    <property type="entry name" value="Cytochrome_P450_Monooxygen"/>
</dbReference>
<dbReference type="PANTHER" id="PTHR24282">
    <property type="entry name" value="CYTOCHROME P450 FAMILY MEMBER"/>
    <property type="match status" value="1"/>
</dbReference>
<dbReference type="Gene3D" id="1.10.630.10">
    <property type="entry name" value="Cytochrome P450"/>
    <property type="match status" value="1"/>
</dbReference>
<evidence type="ECO:0000256" key="2">
    <source>
        <dbReference type="ARBA" id="ARBA00010617"/>
    </source>
</evidence>
<evidence type="ECO:0000256" key="8">
    <source>
        <dbReference type="ARBA" id="ARBA00023004"/>
    </source>
</evidence>
<dbReference type="PANTHER" id="PTHR24282:SF20">
    <property type="entry name" value="CYTOCHROME P450 CYP749A22-LIKE"/>
    <property type="match status" value="1"/>
</dbReference>
<dbReference type="AlphaFoldDB" id="A0A498IE30"/>
<evidence type="ECO:0000256" key="4">
    <source>
        <dbReference type="ARBA" id="ARBA00022692"/>
    </source>
</evidence>
<comment type="similarity">
    <text evidence="2">Belongs to the cytochrome P450 family.</text>
</comment>
<evidence type="ECO:0000256" key="7">
    <source>
        <dbReference type="ARBA" id="ARBA00023002"/>
    </source>
</evidence>
<evidence type="ECO:0000256" key="3">
    <source>
        <dbReference type="ARBA" id="ARBA00022617"/>
    </source>
</evidence>
<evidence type="ECO:0000313" key="11">
    <source>
        <dbReference type="EMBL" id="RXH79433.1"/>
    </source>
</evidence>
<keyword evidence="3" id="KW-0349">Heme</keyword>
<dbReference type="Proteomes" id="UP000290289">
    <property type="component" value="Chromosome 13"/>
</dbReference>
<evidence type="ECO:0000256" key="1">
    <source>
        <dbReference type="ARBA" id="ARBA00004167"/>
    </source>
</evidence>
<gene>
    <name evidence="11" type="ORF">DVH24_040580</name>
</gene>
<dbReference type="InterPro" id="IPR036396">
    <property type="entry name" value="Cyt_P450_sf"/>
</dbReference>
<evidence type="ECO:0000256" key="5">
    <source>
        <dbReference type="ARBA" id="ARBA00022723"/>
    </source>
</evidence>
<comment type="caution">
    <text evidence="11">The sequence shown here is derived from an EMBL/GenBank/DDBJ whole genome shotgun (WGS) entry which is preliminary data.</text>
</comment>
<sequence>MLYIFYHPFQLCYSVSERGGRKSKLLRAVERCVLTYIPKGEKKRENELVGIRNASNYYFKLSVSNMIPEMIKSSETMVKRWKTYEGKEIEVNEEFRFFTSEVISRTAFGSSFLEGKDIFEMLRELTSLIFRNTFKLRLPGISCSCVMITVLPINNNFNLSSNTLFPIIIRFYQVMGWLSTFKLIKRNN</sequence>
<keyword evidence="10" id="KW-0472">Membrane</keyword>
<keyword evidence="9" id="KW-0503">Monooxygenase</keyword>
<organism evidence="11 12">
    <name type="scientific">Malus domestica</name>
    <name type="common">Apple</name>
    <name type="synonym">Pyrus malus</name>
    <dbReference type="NCBI Taxonomy" id="3750"/>
    <lineage>
        <taxon>Eukaryota</taxon>
        <taxon>Viridiplantae</taxon>
        <taxon>Streptophyta</taxon>
        <taxon>Embryophyta</taxon>
        <taxon>Tracheophyta</taxon>
        <taxon>Spermatophyta</taxon>
        <taxon>Magnoliopsida</taxon>
        <taxon>eudicotyledons</taxon>
        <taxon>Gunneridae</taxon>
        <taxon>Pentapetalae</taxon>
        <taxon>rosids</taxon>
        <taxon>fabids</taxon>
        <taxon>Rosales</taxon>
        <taxon>Rosaceae</taxon>
        <taxon>Amygdaloideae</taxon>
        <taxon>Maleae</taxon>
        <taxon>Malus</taxon>
    </lineage>
</organism>
<dbReference type="GO" id="GO:0020037">
    <property type="term" value="F:heme binding"/>
    <property type="evidence" value="ECO:0007669"/>
    <property type="project" value="InterPro"/>
</dbReference>
<dbReference type="GO" id="GO:0005506">
    <property type="term" value="F:iron ion binding"/>
    <property type="evidence" value="ECO:0007669"/>
    <property type="project" value="InterPro"/>
</dbReference>
<keyword evidence="8" id="KW-0408">Iron</keyword>
<keyword evidence="5" id="KW-0479">Metal-binding</keyword>
<dbReference type="GO" id="GO:0016705">
    <property type="term" value="F:oxidoreductase activity, acting on paired donors, with incorporation or reduction of molecular oxygen"/>
    <property type="evidence" value="ECO:0007669"/>
    <property type="project" value="InterPro"/>
</dbReference>
<dbReference type="GO" id="GO:0004497">
    <property type="term" value="F:monooxygenase activity"/>
    <property type="evidence" value="ECO:0007669"/>
    <property type="project" value="UniProtKB-KW"/>
</dbReference>
<reference evidence="11 12" key="1">
    <citation type="submission" date="2018-10" db="EMBL/GenBank/DDBJ databases">
        <title>A high-quality apple genome assembly.</title>
        <authorList>
            <person name="Hu J."/>
        </authorList>
    </citation>
    <scope>NUCLEOTIDE SEQUENCE [LARGE SCALE GENOMIC DNA]</scope>
    <source>
        <strain evidence="12">cv. HFTH1</strain>
        <tissue evidence="11">Young leaf</tissue>
    </source>
</reference>
<proteinExistence type="inferred from homology"/>
<keyword evidence="12" id="KW-1185">Reference proteome</keyword>
<accession>A0A498IE30</accession>
<evidence type="ECO:0000256" key="6">
    <source>
        <dbReference type="ARBA" id="ARBA00022989"/>
    </source>
</evidence>
<keyword evidence="6" id="KW-1133">Transmembrane helix</keyword>
<evidence type="ECO:0000313" key="12">
    <source>
        <dbReference type="Proteomes" id="UP000290289"/>
    </source>
</evidence>
<keyword evidence="7" id="KW-0560">Oxidoreductase</keyword>
<keyword evidence="4" id="KW-0812">Transmembrane</keyword>
<dbReference type="SUPFAM" id="SSF48264">
    <property type="entry name" value="Cytochrome P450"/>
    <property type="match status" value="1"/>
</dbReference>
<evidence type="ECO:0000256" key="10">
    <source>
        <dbReference type="ARBA" id="ARBA00023136"/>
    </source>
</evidence>
<evidence type="ECO:0000256" key="9">
    <source>
        <dbReference type="ARBA" id="ARBA00023033"/>
    </source>
</evidence>